<dbReference type="GO" id="GO:0030001">
    <property type="term" value="P:metal ion transport"/>
    <property type="evidence" value="ECO:0007669"/>
    <property type="project" value="InterPro"/>
</dbReference>
<dbReference type="CDD" id="cd01017">
    <property type="entry name" value="AdcA"/>
    <property type="match status" value="1"/>
</dbReference>
<dbReference type="HOGENOM" id="CLU_016838_1_0_9"/>
<dbReference type="InterPro" id="IPR006127">
    <property type="entry name" value="ZnuA-like"/>
</dbReference>
<sequence>MKLRKLYSVVSLVLIAVLACSLTGCKDSSQTSNQYPLSSKITVYATLYPVYDFTKKIGGDRVSVRCMVPPGADPHSWEPSPQDLAELQRAQVLVYNGAGMEPWIDKVLGALDTKSMVVVEATRGLPLLPADTTHSDTHPHDQDWDPHVWLDPVLAQDMAKNIASGLSTADPKNRGFYEKNCAQLVQKLENLDRAYRAVIEKCQKHDIVVTHQAFGYMARRYGLNQQALMGVSAEAEPTPSAMARITEFCRRNDVHYIFFEKTTTPRLAQVIAEETGAKVLVLDPLGTLTEEQLKAGEDYFSIMYSNLENLRMALGYEP</sequence>
<dbReference type="PANTHER" id="PTHR42953:SF8">
    <property type="entry name" value="ZINT DOMAIN-CONTAINING PROTEIN"/>
    <property type="match status" value="1"/>
</dbReference>
<evidence type="ECO:0000256" key="1">
    <source>
        <dbReference type="ARBA" id="ARBA00022448"/>
    </source>
</evidence>
<accession>D7CP66</accession>
<keyword evidence="4" id="KW-0175">Coiled coil</keyword>
<protein>
    <submittedName>
        <fullName evidence="6">Periplasmic solute binding protein</fullName>
    </submittedName>
</protein>
<evidence type="ECO:0000256" key="4">
    <source>
        <dbReference type="SAM" id="Coils"/>
    </source>
</evidence>
<dbReference type="eggNOG" id="COG0803">
    <property type="taxonomic scope" value="Bacteria"/>
</dbReference>
<keyword evidence="1 3" id="KW-0813">Transport</keyword>
<keyword evidence="2 5" id="KW-0732">Signal</keyword>
<dbReference type="PANTHER" id="PTHR42953">
    <property type="entry name" value="HIGH-AFFINITY ZINC UPTAKE SYSTEM PROTEIN ZNUA-RELATED"/>
    <property type="match status" value="1"/>
</dbReference>
<feature type="signal peptide" evidence="5">
    <location>
        <begin position="1"/>
        <end position="21"/>
    </location>
</feature>
<evidence type="ECO:0000256" key="3">
    <source>
        <dbReference type="RuleBase" id="RU003512"/>
    </source>
</evidence>
<evidence type="ECO:0000313" key="7">
    <source>
        <dbReference type="Proteomes" id="UP000000378"/>
    </source>
</evidence>
<dbReference type="InterPro" id="IPR006129">
    <property type="entry name" value="AdhesinB"/>
</dbReference>
<dbReference type="EMBL" id="CP002048">
    <property type="protein sequence ID" value="ADI02501.1"/>
    <property type="molecule type" value="Genomic_DNA"/>
</dbReference>
<dbReference type="PROSITE" id="PS51257">
    <property type="entry name" value="PROKAR_LIPOPROTEIN"/>
    <property type="match status" value="1"/>
</dbReference>
<evidence type="ECO:0000256" key="2">
    <source>
        <dbReference type="ARBA" id="ARBA00022729"/>
    </source>
</evidence>
<dbReference type="PRINTS" id="PR00690">
    <property type="entry name" value="ADHESNFAMILY"/>
</dbReference>
<dbReference type="Pfam" id="PF01297">
    <property type="entry name" value="ZnuA"/>
    <property type="match status" value="1"/>
</dbReference>
<name>D7CP66_SYNLT</name>
<reference evidence="6 7" key="2">
    <citation type="journal article" date="2010" name="Stand. Genomic Sci.">
        <title>Complete genome sequence of Syntrophothermus lipocalidus type strain (TGB-C1).</title>
        <authorList>
            <person name="Djao O.D."/>
            <person name="Zhang X."/>
            <person name="Lucas S."/>
            <person name="Lapidus A."/>
            <person name="Del Rio T.G."/>
            <person name="Nolan M."/>
            <person name="Tice H."/>
            <person name="Cheng J.F."/>
            <person name="Han C."/>
            <person name="Tapia R."/>
            <person name="Goodwin L."/>
            <person name="Pitluck S."/>
            <person name="Liolios K."/>
            <person name="Ivanova N."/>
            <person name="Mavromatis K."/>
            <person name="Mikhailova N."/>
            <person name="Ovchinnikova G."/>
            <person name="Pati A."/>
            <person name="Brambilla E."/>
            <person name="Chen A."/>
            <person name="Palaniappan K."/>
            <person name="Land M."/>
            <person name="Hauser L."/>
            <person name="Chang Y.J."/>
            <person name="Jeffries C.D."/>
            <person name="Rohde M."/>
            <person name="Sikorski J."/>
            <person name="Spring S."/>
            <person name="Goker M."/>
            <person name="Detter J.C."/>
            <person name="Woyke T."/>
            <person name="Bristow J."/>
            <person name="Eisen J.A."/>
            <person name="Markowitz V."/>
            <person name="Hugenholtz P."/>
            <person name="Kyrpides N.C."/>
            <person name="Klenk H.P."/>
        </authorList>
    </citation>
    <scope>NUCLEOTIDE SEQUENCE [LARGE SCALE GENOMIC DNA]</scope>
    <source>
        <strain evidence="7">DSM 12680 / TGB-C1</strain>
    </source>
</reference>
<gene>
    <name evidence="6" type="ordered locus">Slip_1745</name>
</gene>
<evidence type="ECO:0000256" key="5">
    <source>
        <dbReference type="SAM" id="SignalP"/>
    </source>
</evidence>
<feature type="chain" id="PRO_5038638644" evidence="5">
    <location>
        <begin position="22"/>
        <end position="318"/>
    </location>
</feature>
<dbReference type="AlphaFoldDB" id="D7CP66"/>
<dbReference type="Proteomes" id="UP000000378">
    <property type="component" value="Chromosome"/>
</dbReference>
<comment type="similarity">
    <text evidence="3">Belongs to the bacterial solute-binding protein 9 family.</text>
</comment>
<dbReference type="InterPro" id="IPR050492">
    <property type="entry name" value="Bact_metal-bind_prot9"/>
</dbReference>
<feature type="coiled-coil region" evidence="4">
    <location>
        <begin position="174"/>
        <end position="201"/>
    </location>
</feature>
<dbReference type="GO" id="GO:0046872">
    <property type="term" value="F:metal ion binding"/>
    <property type="evidence" value="ECO:0007669"/>
    <property type="project" value="InterPro"/>
</dbReference>
<dbReference type="InterPro" id="IPR006128">
    <property type="entry name" value="Lipoprotein_PsaA-like"/>
</dbReference>
<dbReference type="PRINTS" id="PR00691">
    <property type="entry name" value="ADHESINB"/>
</dbReference>
<dbReference type="Gene3D" id="3.40.50.1980">
    <property type="entry name" value="Nitrogenase molybdenum iron protein domain"/>
    <property type="match status" value="2"/>
</dbReference>
<reference evidence="7" key="1">
    <citation type="journal article" date="2010" name="Stand. Genomic Sci.">
        <title>Complete genome sequence of Syntrophothermus lipocalidus type strain (TGB-C1T).</title>
        <authorList>
            <consortium name="US DOE Joint Genome Institute (JGI-PGF)"/>
            <person name="Djao O."/>
            <person name="Zhang X."/>
            <person name="Lucas S."/>
            <person name="Lapidus A."/>
            <person name="Glavina Del Rio T."/>
            <person name="Nolan M."/>
            <person name="Tice H."/>
            <person name="Cheng J."/>
            <person name="Han C."/>
            <person name="Tapia R."/>
            <person name="Goodwin L."/>
            <person name="Pitluck S."/>
            <person name="Liolios K."/>
            <person name="Ivanova N."/>
            <person name="Mavromatis K."/>
            <person name="Mikhailova N."/>
            <person name="Ovchinnikova G."/>
            <person name="Pati A."/>
            <person name="Brambilla E."/>
            <person name="Chen A."/>
            <person name="Palaniappan K."/>
            <person name="Land M."/>
            <person name="Hauser L."/>
            <person name="Chang Y."/>
            <person name="Jeffries C."/>
            <person name="Rohde M."/>
            <person name="Sikorski J."/>
            <person name="Spring S."/>
            <person name="Goker M."/>
            <person name="Detter J."/>
            <person name="Woyke T."/>
            <person name="Bristow J."/>
            <person name="Eisen J."/>
            <person name="Markowitz V."/>
            <person name="Hugenholtz P."/>
            <person name="Kyrpides N."/>
            <person name="Klenk H."/>
        </authorList>
    </citation>
    <scope>NUCLEOTIDE SEQUENCE [LARGE SCALE GENOMIC DNA]</scope>
    <source>
        <strain evidence="7">DSM 12680 / TGB-C1</strain>
    </source>
</reference>
<dbReference type="SUPFAM" id="SSF53807">
    <property type="entry name" value="Helical backbone' metal receptor"/>
    <property type="match status" value="1"/>
</dbReference>
<dbReference type="GO" id="GO:0007155">
    <property type="term" value="P:cell adhesion"/>
    <property type="evidence" value="ECO:0007669"/>
    <property type="project" value="InterPro"/>
</dbReference>
<dbReference type="STRING" id="643648.Slip_1745"/>
<keyword evidence="7" id="KW-1185">Reference proteome</keyword>
<proteinExistence type="inferred from homology"/>
<evidence type="ECO:0000313" key="6">
    <source>
        <dbReference type="EMBL" id="ADI02501.1"/>
    </source>
</evidence>
<organism evidence="6 7">
    <name type="scientific">Syntrophothermus lipocalidus (strain DSM 12680 / TGB-C1)</name>
    <dbReference type="NCBI Taxonomy" id="643648"/>
    <lineage>
        <taxon>Bacteria</taxon>
        <taxon>Bacillati</taxon>
        <taxon>Bacillota</taxon>
        <taxon>Clostridia</taxon>
        <taxon>Eubacteriales</taxon>
        <taxon>Syntrophomonadaceae</taxon>
        <taxon>Syntrophothermus</taxon>
    </lineage>
</organism>
<dbReference type="RefSeq" id="WP_013175903.1">
    <property type="nucleotide sequence ID" value="NC_014220.1"/>
</dbReference>
<dbReference type="OrthoDB" id="9810636at2"/>
<dbReference type="KEGG" id="slp:Slip_1745"/>